<evidence type="ECO:0000313" key="2">
    <source>
        <dbReference type="EMBL" id="GFS41034.1"/>
    </source>
</evidence>
<evidence type="ECO:0000313" key="3">
    <source>
        <dbReference type="EMBL" id="GFU21054.1"/>
    </source>
</evidence>
<protein>
    <submittedName>
        <fullName evidence="3">Uncharacterized protein</fullName>
    </submittedName>
</protein>
<comment type="caution">
    <text evidence="3">The sequence shown here is derived from an EMBL/GenBank/DDBJ whole genome shotgun (WGS) entry which is preliminary data.</text>
</comment>
<keyword evidence="1" id="KW-0812">Transmembrane</keyword>
<feature type="transmembrane region" description="Helical" evidence="1">
    <location>
        <begin position="176"/>
        <end position="195"/>
    </location>
</feature>
<accession>A0A8X6QM94</accession>
<dbReference type="AlphaFoldDB" id="A0A8X6QM94"/>
<keyword evidence="1" id="KW-0472">Membrane</keyword>
<evidence type="ECO:0000256" key="1">
    <source>
        <dbReference type="SAM" id="Phobius"/>
    </source>
</evidence>
<proteinExistence type="predicted"/>
<keyword evidence="1" id="KW-1133">Transmembrane helix</keyword>
<sequence length="197" mass="22400">MGIPETYENYHFIFSGLIILVNNSLQFTGQDLAVMLICSVYRKLDCFISDFKRYLTASYFAGNPTPKTIHNFATKTLEIATVFSKENLPFWYITFSMYLVITLVPKLILLVILGSRIHERFAEIKELVLTAPVLNERILYETPSGINHIALCHIVESLSDKAFMTAMGVIKIEKNVILSILCAFISYSVLITQVFNK</sequence>
<organism evidence="3 4">
    <name type="scientific">Nephila pilipes</name>
    <name type="common">Giant wood spider</name>
    <name type="synonym">Nephila maculata</name>
    <dbReference type="NCBI Taxonomy" id="299642"/>
    <lineage>
        <taxon>Eukaryota</taxon>
        <taxon>Metazoa</taxon>
        <taxon>Ecdysozoa</taxon>
        <taxon>Arthropoda</taxon>
        <taxon>Chelicerata</taxon>
        <taxon>Arachnida</taxon>
        <taxon>Araneae</taxon>
        <taxon>Araneomorphae</taxon>
        <taxon>Entelegynae</taxon>
        <taxon>Araneoidea</taxon>
        <taxon>Nephilidae</taxon>
        <taxon>Nephila</taxon>
    </lineage>
</organism>
<dbReference type="EMBL" id="BMAW01043763">
    <property type="protein sequence ID" value="GFS41034.1"/>
    <property type="molecule type" value="Genomic_DNA"/>
</dbReference>
<name>A0A8X6QM94_NEPPI</name>
<feature type="transmembrane region" description="Helical" evidence="1">
    <location>
        <begin position="90"/>
        <end position="113"/>
    </location>
</feature>
<evidence type="ECO:0000313" key="4">
    <source>
        <dbReference type="Proteomes" id="UP000887013"/>
    </source>
</evidence>
<dbReference type="Proteomes" id="UP000887013">
    <property type="component" value="Unassembled WGS sequence"/>
</dbReference>
<reference evidence="3" key="1">
    <citation type="submission" date="2020-08" db="EMBL/GenBank/DDBJ databases">
        <title>Multicomponent nature underlies the extraordinary mechanical properties of spider dragline silk.</title>
        <authorList>
            <person name="Kono N."/>
            <person name="Nakamura H."/>
            <person name="Mori M."/>
            <person name="Yoshida Y."/>
            <person name="Ohtoshi R."/>
            <person name="Malay A.D."/>
            <person name="Moran D.A.P."/>
            <person name="Tomita M."/>
            <person name="Numata K."/>
            <person name="Arakawa K."/>
        </authorList>
    </citation>
    <scope>NUCLEOTIDE SEQUENCE</scope>
</reference>
<keyword evidence="4" id="KW-1185">Reference proteome</keyword>
<gene>
    <name evidence="2" type="ORF">NPIL_198951</name>
    <name evidence="3" type="ORF">NPIL_546711</name>
</gene>
<dbReference type="EMBL" id="BMAW01031420">
    <property type="protein sequence ID" value="GFU21054.1"/>
    <property type="molecule type" value="Genomic_DNA"/>
</dbReference>